<name>A0A4R6WLK1_9SPHI</name>
<keyword evidence="2" id="KW-0472">Membrane</keyword>
<evidence type="ECO:0000313" key="4">
    <source>
        <dbReference type="Proteomes" id="UP000295292"/>
    </source>
</evidence>
<evidence type="ECO:0008006" key="5">
    <source>
        <dbReference type="Google" id="ProtNLM"/>
    </source>
</evidence>
<keyword evidence="2" id="KW-0812">Transmembrane</keyword>
<comment type="caution">
    <text evidence="3">The sequence shown here is derived from an EMBL/GenBank/DDBJ whole genome shotgun (WGS) entry which is preliminary data.</text>
</comment>
<keyword evidence="2" id="KW-1133">Transmembrane helix</keyword>
<feature type="compositionally biased region" description="Polar residues" evidence="1">
    <location>
        <begin position="95"/>
        <end position="112"/>
    </location>
</feature>
<reference evidence="3 4" key="1">
    <citation type="submission" date="2019-03" db="EMBL/GenBank/DDBJ databases">
        <title>Genomic Encyclopedia of Archaeal and Bacterial Type Strains, Phase II (KMG-II): from individual species to whole genera.</title>
        <authorList>
            <person name="Goeker M."/>
        </authorList>
    </citation>
    <scope>NUCLEOTIDE SEQUENCE [LARGE SCALE GENOMIC DNA]</scope>
    <source>
        <strain evidence="3 4">DSM 28353</strain>
    </source>
</reference>
<accession>A0A4R6WLK1</accession>
<dbReference type="AlphaFoldDB" id="A0A4R6WLK1"/>
<evidence type="ECO:0000313" key="3">
    <source>
        <dbReference type="EMBL" id="TDQ79668.1"/>
    </source>
</evidence>
<dbReference type="RefSeq" id="WP_133583441.1">
    <property type="nucleotide sequence ID" value="NZ_SNYV01000011.1"/>
</dbReference>
<gene>
    <name evidence="3" type="ORF">CLV99_1115</name>
</gene>
<dbReference type="OrthoDB" id="1419682at2"/>
<dbReference type="Proteomes" id="UP000295292">
    <property type="component" value="Unassembled WGS sequence"/>
</dbReference>
<sequence>MKSEKEIIDDIISRIKEQPDRGYREGAWENFKRQNPGTTGRTRPMARWISAAAALLLVGMGTLYYVKNSVILPTSDTNVNAVVEHKSTPKEASAPGQSQIETTTAIPQNNTVNNPLDRTSAMGNNAILADRNNYAQSQGVKPSLSLPLMVETLTPMDNQIETASGNTLREALVMPRYASIDIKKPQSAPSIPENLILAAKSIPTSELNLKEVETRNQNKQVRFGDKFDLALFVSPQSTGQKTNVGGGLTLAYNLTNKISVRTGASYNSYEVGMMKNPIEPSSSETVVVSQNHSNAPTIGKMMNGYSSPENNRMILPNVNAVTSIVQSVDIPLEVKYNVGKSVYAVAGVSYSAILGQERNAHYVDNVNVETFSQGFPENESQMKSAVKAVNRTVKSAEENVSTNGFNGFVNFSIGKKVKVNNRFGVSVEPYFKIPVGQYRRADMDYTNGGIRVMTNF</sequence>
<organism evidence="3 4">
    <name type="scientific">Sphingobacterium yanglingense</name>
    <dbReference type="NCBI Taxonomy" id="1437280"/>
    <lineage>
        <taxon>Bacteria</taxon>
        <taxon>Pseudomonadati</taxon>
        <taxon>Bacteroidota</taxon>
        <taxon>Sphingobacteriia</taxon>
        <taxon>Sphingobacteriales</taxon>
        <taxon>Sphingobacteriaceae</taxon>
        <taxon>Sphingobacterium</taxon>
    </lineage>
</organism>
<protein>
    <recommendedName>
        <fullName evidence="5">Outer membrane protein with beta-barrel domain</fullName>
    </recommendedName>
</protein>
<proteinExistence type="predicted"/>
<keyword evidence="4" id="KW-1185">Reference proteome</keyword>
<feature type="transmembrane region" description="Helical" evidence="2">
    <location>
        <begin position="48"/>
        <end position="66"/>
    </location>
</feature>
<feature type="region of interest" description="Disordered" evidence="1">
    <location>
        <begin position="85"/>
        <end position="112"/>
    </location>
</feature>
<evidence type="ECO:0000256" key="2">
    <source>
        <dbReference type="SAM" id="Phobius"/>
    </source>
</evidence>
<evidence type="ECO:0000256" key="1">
    <source>
        <dbReference type="SAM" id="MobiDB-lite"/>
    </source>
</evidence>
<dbReference type="EMBL" id="SNYV01000011">
    <property type="protein sequence ID" value="TDQ79668.1"/>
    <property type="molecule type" value="Genomic_DNA"/>
</dbReference>